<dbReference type="InterPro" id="IPR029058">
    <property type="entry name" value="AB_hydrolase_fold"/>
</dbReference>
<organism evidence="3 4">
    <name type="scientific">Thermobifida alba</name>
    <name type="common">Thermomonospora alba</name>
    <dbReference type="NCBI Taxonomy" id="53522"/>
    <lineage>
        <taxon>Bacteria</taxon>
        <taxon>Bacillati</taxon>
        <taxon>Actinomycetota</taxon>
        <taxon>Actinomycetes</taxon>
        <taxon>Streptosporangiales</taxon>
        <taxon>Nocardiopsidaceae</taxon>
        <taxon>Thermobifida</taxon>
    </lineage>
</organism>
<dbReference type="Pfam" id="PF12146">
    <property type="entry name" value="Hydrolase_4"/>
    <property type="match status" value="1"/>
</dbReference>
<dbReference type="SUPFAM" id="SSF53474">
    <property type="entry name" value="alpha/beta-Hydrolases"/>
    <property type="match status" value="1"/>
</dbReference>
<dbReference type="InterPro" id="IPR016986">
    <property type="entry name" value="UCP031982_abhydr"/>
</dbReference>
<accession>A0ABY4L514</accession>
<evidence type="ECO:0000256" key="1">
    <source>
        <dbReference type="ARBA" id="ARBA00008645"/>
    </source>
</evidence>
<protein>
    <recommendedName>
        <fullName evidence="2">Serine aminopeptidase S33 domain-containing protein</fullName>
    </recommendedName>
</protein>
<dbReference type="PIRSF" id="PIRSF031982">
    <property type="entry name" value="UCP031982_abhydr"/>
    <property type="match status" value="1"/>
</dbReference>
<evidence type="ECO:0000313" key="3">
    <source>
        <dbReference type="EMBL" id="UPT22732.1"/>
    </source>
</evidence>
<keyword evidence="4" id="KW-1185">Reference proteome</keyword>
<dbReference type="PANTHER" id="PTHR22946">
    <property type="entry name" value="DIENELACTONE HYDROLASE DOMAIN-CONTAINING PROTEIN-RELATED"/>
    <property type="match status" value="1"/>
</dbReference>
<sequence length="288" mass="30792">MPFNEIRELFDPGRPHHTAAGPRPVRLHLARPERAGRVPLVLLSHGTGGSAEQMSWLAEPLAEAGFLVAAVDHHGNNHRDGFTVPGFAFWADRPRDLTFALDHLLDHEQVGAVGAAGFSLGGYTAAALVGARLARQPIEAVLRGDHPLPSPPEYPTLAEEILALPAETTASWPQRLAADHTDPRVRCAFLVAPASGGILDTGSPARVRRPVAVRWGDADTVVPPETVRGYLDALPGAEGRSVGADVGHYEFLCLAEPGSPLYEAVRSGEPVRAAVAAEAVEFFRRHLE</sequence>
<feature type="domain" description="Serine aminopeptidase S33" evidence="2">
    <location>
        <begin position="40"/>
        <end position="132"/>
    </location>
</feature>
<reference evidence="3 4" key="1">
    <citation type="submission" date="2020-04" db="EMBL/GenBank/DDBJ databases">
        <title>Thermobifida alba genome sequencing and assembly.</title>
        <authorList>
            <person name="Luzics S."/>
            <person name="Horvath B."/>
            <person name="Nagy I."/>
            <person name="Toth A."/>
            <person name="Nagy I."/>
            <person name="Kukolya J."/>
        </authorList>
    </citation>
    <scope>NUCLEOTIDE SEQUENCE [LARGE SCALE GENOMIC DNA]</scope>
    <source>
        <strain evidence="3 4">DSM 43795</strain>
    </source>
</reference>
<dbReference type="InterPro" id="IPR022742">
    <property type="entry name" value="Hydrolase_4"/>
</dbReference>
<name>A0ABY4L514_THEAE</name>
<proteinExistence type="inferred from homology"/>
<dbReference type="InterPro" id="IPR050261">
    <property type="entry name" value="FrsA_esterase"/>
</dbReference>
<dbReference type="RefSeq" id="WP_248591243.1">
    <property type="nucleotide sequence ID" value="NZ_BAABEB010000011.1"/>
</dbReference>
<dbReference type="Gene3D" id="3.40.50.1820">
    <property type="entry name" value="alpha/beta hydrolase"/>
    <property type="match status" value="1"/>
</dbReference>
<dbReference type="EMBL" id="CP051627">
    <property type="protein sequence ID" value="UPT22732.1"/>
    <property type="molecule type" value="Genomic_DNA"/>
</dbReference>
<evidence type="ECO:0000313" key="4">
    <source>
        <dbReference type="Proteomes" id="UP000832041"/>
    </source>
</evidence>
<gene>
    <name evidence="3" type="ORF">FOF52_18740</name>
</gene>
<comment type="similarity">
    <text evidence="1">Belongs to the AB hydrolase superfamily.</text>
</comment>
<evidence type="ECO:0000259" key="2">
    <source>
        <dbReference type="Pfam" id="PF12146"/>
    </source>
</evidence>
<dbReference type="Proteomes" id="UP000832041">
    <property type="component" value="Chromosome"/>
</dbReference>